<evidence type="ECO:0000256" key="4">
    <source>
        <dbReference type="ARBA" id="ARBA00023015"/>
    </source>
</evidence>
<keyword evidence="5" id="KW-0238">DNA-binding</keyword>
<dbReference type="GO" id="GO:1900376">
    <property type="term" value="P:regulation of secondary metabolite biosynthetic process"/>
    <property type="evidence" value="ECO:0007669"/>
    <property type="project" value="TreeGrafter"/>
</dbReference>
<feature type="binding site" evidence="7">
    <location>
        <position position="128"/>
    </location>
    <ligand>
        <name>Zn(2+)</name>
        <dbReference type="ChEBI" id="CHEBI:29105"/>
    </ligand>
</feature>
<feature type="binding site" evidence="7">
    <location>
        <position position="85"/>
    </location>
    <ligand>
        <name>Zn(2+)</name>
        <dbReference type="ChEBI" id="CHEBI:29105"/>
    </ligand>
</feature>
<dbReference type="EMBL" id="CBHH010000059">
    <property type="protein sequence ID" value="CDD58731.1"/>
    <property type="molecule type" value="Genomic_DNA"/>
</dbReference>
<keyword evidence="4" id="KW-0805">Transcription regulation</keyword>
<dbReference type="AlphaFoldDB" id="R7B4B8"/>
<keyword evidence="8" id="KW-0408">Iron</keyword>
<dbReference type="GO" id="GO:0008270">
    <property type="term" value="F:zinc ion binding"/>
    <property type="evidence" value="ECO:0007669"/>
    <property type="project" value="TreeGrafter"/>
</dbReference>
<dbReference type="Gene3D" id="1.10.10.10">
    <property type="entry name" value="Winged helix-like DNA-binding domain superfamily/Winged helix DNA-binding domain"/>
    <property type="match status" value="1"/>
</dbReference>
<keyword evidence="7" id="KW-0479">Metal-binding</keyword>
<evidence type="ECO:0000256" key="1">
    <source>
        <dbReference type="ARBA" id="ARBA00007957"/>
    </source>
</evidence>
<dbReference type="GO" id="GO:0000976">
    <property type="term" value="F:transcription cis-regulatory region binding"/>
    <property type="evidence" value="ECO:0007669"/>
    <property type="project" value="TreeGrafter"/>
</dbReference>
<evidence type="ECO:0000313" key="9">
    <source>
        <dbReference type="EMBL" id="CDD58731.1"/>
    </source>
</evidence>
<comment type="cofactor">
    <cofactor evidence="7">
        <name>Zn(2+)</name>
        <dbReference type="ChEBI" id="CHEBI:29105"/>
    </cofactor>
    <text evidence="7">Binds 1 zinc ion per subunit.</text>
</comment>
<feature type="binding site" evidence="8">
    <location>
        <position position="117"/>
    </location>
    <ligand>
        <name>Fe cation</name>
        <dbReference type="ChEBI" id="CHEBI:24875"/>
    </ligand>
</feature>
<dbReference type="Proteomes" id="UP000018141">
    <property type="component" value="Unassembled WGS sequence"/>
</dbReference>
<dbReference type="GO" id="GO:0003700">
    <property type="term" value="F:DNA-binding transcription factor activity"/>
    <property type="evidence" value="ECO:0007669"/>
    <property type="project" value="InterPro"/>
</dbReference>
<evidence type="ECO:0000256" key="3">
    <source>
        <dbReference type="ARBA" id="ARBA00022833"/>
    </source>
</evidence>
<keyword evidence="2" id="KW-0678">Repressor</keyword>
<accession>R7B4B8</accession>
<comment type="caution">
    <text evidence="9">The sequence shown here is derived from an EMBL/GenBank/DDBJ whole genome shotgun (WGS) entry which is preliminary data.</text>
</comment>
<comment type="similarity">
    <text evidence="1">Belongs to the Fur family.</text>
</comment>
<dbReference type="CDD" id="cd07153">
    <property type="entry name" value="Fur_like"/>
    <property type="match status" value="1"/>
</dbReference>
<keyword evidence="6" id="KW-0804">Transcription</keyword>
<dbReference type="PANTHER" id="PTHR33202:SF7">
    <property type="entry name" value="FERRIC UPTAKE REGULATION PROTEIN"/>
    <property type="match status" value="1"/>
</dbReference>
<evidence type="ECO:0000256" key="2">
    <source>
        <dbReference type="ARBA" id="ARBA00022491"/>
    </source>
</evidence>
<evidence type="ECO:0000256" key="7">
    <source>
        <dbReference type="PIRSR" id="PIRSR602481-1"/>
    </source>
</evidence>
<dbReference type="InterPro" id="IPR036388">
    <property type="entry name" value="WH-like_DNA-bd_sf"/>
</dbReference>
<comment type="cofactor">
    <cofactor evidence="8">
        <name>Mn(2+)</name>
        <dbReference type="ChEBI" id="CHEBI:29035"/>
    </cofactor>
    <cofactor evidence="8">
        <name>Fe(2+)</name>
        <dbReference type="ChEBI" id="CHEBI:29033"/>
    </cofactor>
    <text evidence="8">Binds 1 Mn(2+) or Fe(2+) ion per subunit.</text>
</comment>
<evidence type="ECO:0008006" key="11">
    <source>
        <dbReference type="Google" id="ProtNLM"/>
    </source>
</evidence>
<keyword evidence="3 7" id="KW-0862">Zinc</keyword>
<dbReference type="InterPro" id="IPR002481">
    <property type="entry name" value="FUR"/>
</dbReference>
<feature type="binding site" evidence="7">
    <location>
        <position position="125"/>
    </location>
    <ligand>
        <name>Zn(2+)</name>
        <dbReference type="ChEBI" id="CHEBI:29105"/>
    </ligand>
</feature>
<gene>
    <name evidence="9" type="ORF">BN656_02201</name>
</gene>
<dbReference type="Gene3D" id="3.30.1490.190">
    <property type="match status" value="1"/>
</dbReference>
<evidence type="ECO:0000256" key="5">
    <source>
        <dbReference type="ARBA" id="ARBA00023125"/>
    </source>
</evidence>
<dbReference type="InterPro" id="IPR043135">
    <property type="entry name" value="Fur_C"/>
</dbReference>
<dbReference type="Pfam" id="PF01475">
    <property type="entry name" value="FUR"/>
    <property type="match status" value="1"/>
</dbReference>
<protein>
    <recommendedName>
        <fullName evidence="11">Transcriptional repressor</fullName>
    </recommendedName>
</protein>
<evidence type="ECO:0000256" key="8">
    <source>
        <dbReference type="PIRSR" id="PIRSR602481-2"/>
    </source>
</evidence>
<sequence length="145" mass="16204">MAAIKHSRQRDAILTFLISRKDHPTAEVVYENVRREFPKISLGTVYRNLTLLVDMGHAVKVPCDDGSVHFDGNVSPHYHFECTRCGAIIDLMNIDAGKLMAIDEMVQDGFGGKIQGHKLFFSGVCPACIKKENKSKISVDNNDKR</sequence>
<dbReference type="PANTHER" id="PTHR33202">
    <property type="entry name" value="ZINC UPTAKE REGULATION PROTEIN"/>
    <property type="match status" value="1"/>
</dbReference>
<evidence type="ECO:0000256" key="6">
    <source>
        <dbReference type="ARBA" id="ARBA00023163"/>
    </source>
</evidence>
<dbReference type="InterPro" id="IPR036390">
    <property type="entry name" value="WH_DNA-bd_sf"/>
</dbReference>
<reference evidence="9" key="1">
    <citation type="submission" date="2012-11" db="EMBL/GenBank/DDBJ databases">
        <title>Dependencies among metagenomic species, viruses, plasmids and units of genetic variation.</title>
        <authorList>
            <person name="Nielsen H.B."/>
            <person name="Almeida M."/>
            <person name="Juncker A.S."/>
            <person name="Rasmussen S."/>
            <person name="Li J."/>
            <person name="Sunagawa S."/>
            <person name="Plichta D."/>
            <person name="Gautier L."/>
            <person name="Le Chatelier E."/>
            <person name="Peletier E."/>
            <person name="Bonde I."/>
            <person name="Nielsen T."/>
            <person name="Manichanh C."/>
            <person name="Arumugam M."/>
            <person name="Batto J."/>
            <person name="Santos M.B.Q.D."/>
            <person name="Blom N."/>
            <person name="Borruel N."/>
            <person name="Burgdorf K.S."/>
            <person name="Boumezbeur F."/>
            <person name="Casellas F."/>
            <person name="Dore J."/>
            <person name="Guarner F."/>
            <person name="Hansen T."/>
            <person name="Hildebrand F."/>
            <person name="Kaas R.S."/>
            <person name="Kennedy S."/>
            <person name="Kristiansen K."/>
            <person name="Kultima J.R."/>
            <person name="Leonard P."/>
            <person name="Levenez F."/>
            <person name="Lund O."/>
            <person name="Moumen B."/>
            <person name="Le Paslier D."/>
            <person name="Pons N."/>
            <person name="Pedersen O."/>
            <person name="Prifti E."/>
            <person name="Qin J."/>
            <person name="Raes J."/>
            <person name="Tap J."/>
            <person name="Tims S."/>
            <person name="Ussery D.W."/>
            <person name="Yamada T."/>
            <person name="MetaHit consortium"/>
            <person name="Renault P."/>
            <person name="Sicheritz-Ponten T."/>
            <person name="Bork P."/>
            <person name="Wang J."/>
            <person name="Brunak S."/>
            <person name="Ehrlich S.D."/>
        </authorList>
    </citation>
    <scope>NUCLEOTIDE SEQUENCE [LARGE SCALE GENOMIC DNA]</scope>
</reference>
<feature type="binding site" evidence="7">
    <location>
        <position position="82"/>
    </location>
    <ligand>
        <name>Zn(2+)</name>
        <dbReference type="ChEBI" id="CHEBI:29105"/>
    </ligand>
</feature>
<dbReference type="GO" id="GO:0045892">
    <property type="term" value="P:negative regulation of DNA-templated transcription"/>
    <property type="evidence" value="ECO:0007669"/>
    <property type="project" value="TreeGrafter"/>
</dbReference>
<dbReference type="SUPFAM" id="SSF46785">
    <property type="entry name" value="Winged helix' DNA-binding domain"/>
    <property type="match status" value="1"/>
</dbReference>
<organism evidence="9 10">
    <name type="scientific">Bacteroides pectinophilus CAG:437</name>
    <dbReference type="NCBI Taxonomy" id="1263051"/>
    <lineage>
        <taxon>Bacteria</taxon>
        <taxon>Bacillati</taxon>
        <taxon>Bacillota</taxon>
        <taxon>Clostridia</taxon>
        <taxon>Eubacteriales</taxon>
    </lineage>
</organism>
<evidence type="ECO:0000313" key="10">
    <source>
        <dbReference type="Proteomes" id="UP000018141"/>
    </source>
</evidence>
<name>R7B4B8_9FIRM</name>
<proteinExistence type="inferred from homology"/>